<keyword evidence="3 9" id="KW-0548">Nucleotidyltransferase</keyword>
<reference evidence="9" key="1">
    <citation type="journal article" date="2020" name="mSystems">
        <title>Genome- and Community-Level Interaction Insights into Carbon Utilization and Element Cycling Functions of Hydrothermarchaeota in Hydrothermal Sediment.</title>
        <authorList>
            <person name="Zhou Z."/>
            <person name="Liu Y."/>
            <person name="Xu W."/>
            <person name="Pan J."/>
            <person name="Luo Z.H."/>
            <person name="Li M."/>
        </authorList>
    </citation>
    <scope>NUCLEOTIDE SEQUENCE [LARGE SCALE GENOMIC DNA]</scope>
    <source>
        <strain evidence="9">HyVt-527</strain>
    </source>
</reference>
<dbReference type="NCBIfam" id="TIGR00125">
    <property type="entry name" value="cyt_tran_rel"/>
    <property type="match status" value="1"/>
</dbReference>
<evidence type="ECO:0000256" key="2">
    <source>
        <dbReference type="ARBA" id="ARBA00022679"/>
    </source>
</evidence>
<keyword evidence="5" id="KW-0067">ATP-binding</keyword>
<dbReference type="EMBL" id="DROD01000249">
    <property type="protein sequence ID" value="HHJ52279.1"/>
    <property type="molecule type" value="Genomic_DNA"/>
</dbReference>
<keyword evidence="6" id="KW-0119">Carbohydrate metabolism</keyword>
<dbReference type="GO" id="GO:0016779">
    <property type="term" value="F:nucleotidyltransferase activity"/>
    <property type="evidence" value="ECO:0007669"/>
    <property type="project" value="UniProtKB-KW"/>
</dbReference>
<evidence type="ECO:0000256" key="6">
    <source>
        <dbReference type="ARBA" id="ARBA00023277"/>
    </source>
</evidence>
<dbReference type="NCBIfam" id="TIGR02199">
    <property type="entry name" value="rfaE_dom_II"/>
    <property type="match status" value="1"/>
</dbReference>
<sequence>MSQIVAYQQVPEFMRRLRTNKGIKIAFTNGCFDLLHRGHVEYLEQARAVADFLFVGLNSDASVRRLKGRGRPLMSADDRAYILSRLRAVDAVCIFEQDTPLELIQMVRPDFLIKGGDYRVEDIVGRDFVESYGGQVHTIPLIPGRSTTGIIEKIKSQITNK</sequence>
<dbReference type="SUPFAM" id="SSF52374">
    <property type="entry name" value="Nucleotidylyl transferase"/>
    <property type="match status" value="1"/>
</dbReference>
<dbReference type="GO" id="GO:0005975">
    <property type="term" value="P:carbohydrate metabolic process"/>
    <property type="evidence" value="ECO:0007669"/>
    <property type="project" value="InterPro"/>
</dbReference>
<comment type="caution">
    <text evidence="9">The sequence shown here is derived from an EMBL/GenBank/DDBJ whole genome shotgun (WGS) entry which is preliminary data.</text>
</comment>
<accession>A0A7V5PNC4</accession>
<dbReference type="Gene3D" id="3.40.50.620">
    <property type="entry name" value="HUPs"/>
    <property type="match status" value="1"/>
</dbReference>
<evidence type="ECO:0000256" key="7">
    <source>
        <dbReference type="ARBA" id="ARBA00047428"/>
    </source>
</evidence>
<name>A0A7V5PNC4_CALAY</name>
<evidence type="ECO:0000259" key="8">
    <source>
        <dbReference type="Pfam" id="PF01467"/>
    </source>
</evidence>
<dbReference type="PANTHER" id="PTHR43793">
    <property type="entry name" value="FAD SYNTHASE"/>
    <property type="match status" value="1"/>
</dbReference>
<evidence type="ECO:0000313" key="9">
    <source>
        <dbReference type="EMBL" id="HHJ52279.1"/>
    </source>
</evidence>
<keyword evidence="2" id="KW-0808">Transferase</keyword>
<dbReference type="InterPro" id="IPR011914">
    <property type="entry name" value="RfaE_dom_II"/>
</dbReference>
<gene>
    <name evidence="9" type="primary">rfaE2</name>
    <name evidence="9" type="ORF">ENJ89_03720</name>
</gene>
<dbReference type="Proteomes" id="UP000886124">
    <property type="component" value="Unassembled WGS sequence"/>
</dbReference>
<dbReference type="InterPro" id="IPR014729">
    <property type="entry name" value="Rossmann-like_a/b/a_fold"/>
</dbReference>
<evidence type="ECO:0000256" key="1">
    <source>
        <dbReference type="ARBA" id="ARBA00012519"/>
    </source>
</evidence>
<keyword evidence="4" id="KW-0547">Nucleotide-binding</keyword>
<dbReference type="PANTHER" id="PTHR43793:SF2">
    <property type="entry name" value="BIFUNCTIONAL PROTEIN HLDE"/>
    <property type="match status" value="1"/>
</dbReference>
<evidence type="ECO:0000256" key="3">
    <source>
        <dbReference type="ARBA" id="ARBA00022695"/>
    </source>
</evidence>
<dbReference type="InterPro" id="IPR050385">
    <property type="entry name" value="Archaeal_FAD_synthase"/>
</dbReference>
<protein>
    <recommendedName>
        <fullName evidence="1">D-glycero-beta-D-manno-heptose 1-phosphate adenylyltransferase</fullName>
        <ecNumber evidence="1">2.7.7.70</ecNumber>
    </recommendedName>
</protein>
<dbReference type="InterPro" id="IPR004821">
    <property type="entry name" value="Cyt_trans-like"/>
</dbReference>
<proteinExistence type="predicted"/>
<dbReference type="Pfam" id="PF01467">
    <property type="entry name" value="CTP_transf_like"/>
    <property type="match status" value="1"/>
</dbReference>
<dbReference type="GO" id="GO:0016773">
    <property type="term" value="F:phosphotransferase activity, alcohol group as acceptor"/>
    <property type="evidence" value="ECO:0007669"/>
    <property type="project" value="InterPro"/>
</dbReference>
<dbReference type="GO" id="GO:0005524">
    <property type="term" value="F:ATP binding"/>
    <property type="evidence" value="ECO:0007669"/>
    <property type="project" value="UniProtKB-KW"/>
</dbReference>
<dbReference type="AlphaFoldDB" id="A0A7V5PNC4"/>
<comment type="catalytic activity">
    <reaction evidence="7">
        <text>D-glycero-beta-D-manno-heptose 1-phosphate + ATP + H(+) = ADP-D-glycero-beta-D-manno-heptose + diphosphate</text>
        <dbReference type="Rhea" id="RHEA:27465"/>
        <dbReference type="ChEBI" id="CHEBI:15378"/>
        <dbReference type="ChEBI" id="CHEBI:30616"/>
        <dbReference type="ChEBI" id="CHEBI:33019"/>
        <dbReference type="ChEBI" id="CHEBI:59967"/>
        <dbReference type="ChEBI" id="CHEBI:61593"/>
        <dbReference type="EC" id="2.7.7.70"/>
    </reaction>
</comment>
<organism evidence="9">
    <name type="scientific">Caldithrix abyssi</name>
    <dbReference type="NCBI Taxonomy" id="187145"/>
    <lineage>
        <taxon>Bacteria</taxon>
        <taxon>Pseudomonadati</taxon>
        <taxon>Calditrichota</taxon>
        <taxon>Calditrichia</taxon>
        <taxon>Calditrichales</taxon>
        <taxon>Calditrichaceae</taxon>
        <taxon>Caldithrix</taxon>
    </lineage>
</organism>
<dbReference type="EC" id="2.7.7.70" evidence="1"/>
<evidence type="ECO:0000256" key="5">
    <source>
        <dbReference type="ARBA" id="ARBA00022840"/>
    </source>
</evidence>
<evidence type="ECO:0000256" key="4">
    <source>
        <dbReference type="ARBA" id="ARBA00022741"/>
    </source>
</evidence>
<feature type="domain" description="Cytidyltransferase-like" evidence="8">
    <location>
        <begin position="27"/>
        <end position="120"/>
    </location>
</feature>